<comment type="catalytic activity">
    <reaction evidence="11">
        <text>L-seryl-[protein] + ATP = O-phospho-L-seryl-[protein] + ADP + H(+)</text>
        <dbReference type="Rhea" id="RHEA:17989"/>
        <dbReference type="Rhea" id="RHEA-COMP:9863"/>
        <dbReference type="Rhea" id="RHEA-COMP:11604"/>
        <dbReference type="ChEBI" id="CHEBI:15378"/>
        <dbReference type="ChEBI" id="CHEBI:29999"/>
        <dbReference type="ChEBI" id="CHEBI:30616"/>
        <dbReference type="ChEBI" id="CHEBI:83421"/>
        <dbReference type="ChEBI" id="CHEBI:456216"/>
        <dbReference type="EC" id="2.7.11.1"/>
    </reaction>
</comment>
<dbReference type="PROSITE" id="PS51698">
    <property type="entry name" value="U_BOX"/>
    <property type="match status" value="1"/>
</dbReference>
<keyword evidence="5" id="KW-0808">Transferase</keyword>
<dbReference type="InterPro" id="IPR013083">
    <property type="entry name" value="Znf_RING/FYVE/PHD"/>
</dbReference>
<dbReference type="Gene3D" id="3.40.50.620">
    <property type="entry name" value="HUPs"/>
    <property type="match status" value="1"/>
</dbReference>
<comment type="pathway">
    <text evidence="3">Protein modification; protein ubiquitination.</text>
</comment>
<name>A0AAV3QEH0_LITER</name>
<evidence type="ECO:0000256" key="5">
    <source>
        <dbReference type="ARBA" id="ARBA00022679"/>
    </source>
</evidence>
<dbReference type="PROSITE" id="PS50011">
    <property type="entry name" value="PROTEIN_KINASE_DOM"/>
    <property type="match status" value="1"/>
</dbReference>
<comment type="catalytic activity">
    <reaction evidence="10">
        <text>L-threonyl-[protein] + ATP = O-phospho-L-threonyl-[protein] + ADP + H(+)</text>
        <dbReference type="Rhea" id="RHEA:46608"/>
        <dbReference type="Rhea" id="RHEA-COMP:11060"/>
        <dbReference type="Rhea" id="RHEA-COMP:11605"/>
        <dbReference type="ChEBI" id="CHEBI:15378"/>
        <dbReference type="ChEBI" id="CHEBI:30013"/>
        <dbReference type="ChEBI" id="CHEBI:30616"/>
        <dbReference type="ChEBI" id="CHEBI:61977"/>
        <dbReference type="ChEBI" id="CHEBI:456216"/>
        <dbReference type="EC" id="2.7.11.1"/>
    </reaction>
</comment>
<dbReference type="FunFam" id="3.30.200.20:FF:000162">
    <property type="entry name" value="Adenine nucleotide alpha hydrolase-like domain kinase"/>
    <property type="match status" value="1"/>
</dbReference>
<dbReference type="SUPFAM" id="SSF57850">
    <property type="entry name" value="RING/U-box"/>
    <property type="match status" value="1"/>
</dbReference>
<evidence type="ECO:0000256" key="4">
    <source>
        <dbReference type="ARBA" id="ARBA00022527"/>
    </source>
</evidence>
<comment type="catalytic activity">
    <reaction evidence="1">
        <text>S-ubiquitinyl-[E2 ubiquitin-conjugating enzyme]-L-cysteine + [acceptor protein]-L-lysine = [E2 ubiquitin-conjugating enzyme]-L-cysteine + N(6)-ubiquitinyl-[acceptor protein]-L-lysine.</text>
        <dbReference type="EC" id="2.3.2.27"/>
    </reaction>
</comment>
<dbReference type="InterPro" id="IPR003613">
    <property type="entry name" value="Ubox_domain"/>
</dbReference>
<evidence type="ECO:0000256" key="13">
    <source>
        <dbReference type="SAM" id="MobiDB-lite"/>
    </source>
</evidence>
<accession>A0AAV3QEH0</accession>
<dbReference type="Gene3D" id="3.30.200.20">
    <property type="entry name" value="Phosphorylase Kinase, domain 1"/>
    <property type="match status" value="1"/>
</dbReference>
<dbReference type="GO" id="GO:0005524">
    <property type="term" value="F:ATP binding"/>
    <property type="evidence" value="ECO:0007669"/>
    <property type="project" value="UniProtKB-UniRule"/>
</dbReference>
<keyword evidence="7" id="KW-0418">Kinase</keyword>
<dbReference type="Gene3D" id="3.30.40.10">
    <property type="entry name" value="Zinc/RING finger domain, C3HC4 (zinc finger)"/>
    <property type="match status" value="1"/>
</dbReference>
<dbReference type="FunFam" id="1.10.510.10:FF:001023">
    <property type="entry name" value="Os07g0541700 protein"/>
    <property type="match status" value="1"/>
</dbReference>
<dbReference type="CDD" id="cd01989">
    <property type="entry name" value="USP_STK_Ubox_N"/>
    <property type="match status" value="1"/>
</dbReference>
<dbReference type="InterPro" id="IPR008271">
    <property type="entry name" value="Ser/Thr_kinase_AS"/>
</dbReference>
<evidence type="ECO:0008006" key="18">
    <source>
        <dbReference type="Google" id="ProtNLM"/>
    </source>
</evidence>
<dbReference type="Proteomes" id="UP001454036">
    <property type="component" value="Unassembled WGS sequence"/>
</dbReference>
<dbReference type="SUPFAM" id="SSF56112">
    <property type="entry name" value="Protein kinase-like (PK-like)"/>
    <property type="match status" value="1"/>
</dbReference>
<feature type="binding site" evidence="12">
    <location>
        <position position="419"/>
    </location>
    <ligand>
        <name>ATP</name>
        <dbReference type="ChEBI" id="CHEBI:30616"/>
    </ligand>
</feature>
<dbReference type="GO" id="GO:0004674">
    <property type="term" value="F:protein serine/threonine kinase activity"/>
    <property type="evidence" value="ECO:0007669"/>
    <property type="project" value="UniProtKB-KW"/>
</dbReference>
<evidence type="ECO:0000259" key="14">
    <source>
        <dbReference type="PROSITE" id="PS50011"/>
    </source>
</evidence>
<evidence type="ECO:0000256" key="11">
    <source>
        <dbReference type="ARBA" id="ARBA00048679"/>
    </source>
</evidence>
<dbReference type="InterPro" id="IPR017441">
    <property type="entry name" value="Protein_kinase_ATP_BS"/>
</dbReference>
<evidence type="ECO:0000256" key="1">
    <source>
        <dbReference type="ARBA" id="ARBA00000900"/>
    </source>
</evidence>
<evidence type="ECO:0000313" key="17">
    <source>
        <dbReference type="Proteomes" id="UP001454036"/>
    </source>
</evidence>
<evidence type="ECO:0000256" key="9">
    <source>
        <dbReference type="ARBA" id="ARBA00022840"/>
    </source>
</evidence>
<comment type="function">
    <text evidence="2">Functions as an E3 ubiquitin ligase.</text>
</comment>
<dbReference type="InterPro" id="IPR011009">
    <property type="entry name" value="Kinase-like_dom_sf"/>
</dbReference>
<dbReference type="SMART" id="SM00220">
    <property type="entry name" value="S_TKc"/>
    <property type="match status" value="1"/>
</dbReference>
<dbReference type="PANTHER" id="PTHR45647">
    <property type="entry name" value="OS02G0152300 PROTEIN"/>
    <property type="match status" value="1"/>
</dbReference>
<dbReference type="PROSITE" id="PS00108">
    <property type="entry name" value="PROTEIN_KINASE_ST"/>
    <property type="match status" value="1"/>
</dbReference>
<dbReference type="InterPro" id="IPR014729">
    <property type="entry name" value="Rossmann-like_a/b/a_fold"/>
</dbReference>
<organism evidence="16 17">
    <name type="scientific">Lithospermum erythrorhizon</name>
    <name type="common">Purple gromwell</name>
    <name type="synonym">Lithospermum officinale var. erythrorhizon</name>
    <dbReference type="NCBI Taxonomy" id="34254"/>
    <lineage>
        <taxon>Eukaryota</taxon>
        <taxon>Viridiplantae</taxon>
        <taxon>Streptophyta</taxon>
        <taxon>Embryophyta</taxon>
        <taxon>Tracheophyta</taxon>
        <taxon>Spermatophyta</taxon>
        <taxon>Magnoliopsida</taxon>
        <taxon>eudicotyledons</taxon>
        <taxon>Gunneridae</taxon>
        <taxon>Pentapetalae</taxon>
        <taxon>asterids</taxon>
        <taxon>lamiids</taxon>
        <taxon>Boraginales</taxon>
        <taxon>Boraginaceae</taxon>
        <taxon>Boraginoideae</taxon>
        <taxon>Lithospermeae</taxon>
        <taxon>Lithospermum</taxon>
    </lineage>
</organism>
<feature type="region of interest" description="Disordered" evidence="13">
    <location>
        <begin position="182"/>
        <end position="251"/>
    </location>
</feature>
<dbReference type="CDD" id="cd16655">
    <property type="entry name" value="RING-Ubox_WDSUB1-like"/>
    <property type="match status" value="1"/>
</dbReference>
<dbReference type="InterPro" id="IPR001245">
    <property type="entry name" value="Ser-Thr/Tyr_kinase_cat_dom"/>
</dbReference>
<dbReference type="Gene3D" id="1.10.510.10">
    <property type="entry name" value="Transferase(Phosphotransferase) domain 1"/>
    <property type="match status" value="1"/>
</dbReference>
<dbReference type="AlphaFoldDB" id="A0AAV3QEH0"/>
<evidence type="ECO:0000256" key="10">
    <source>
        <dbReference type="ARBA" id="ARBA00047899"/>
    </source>
</evidence>
<dbReference type="SUPFAM" id="SSF52402">
    <property type="entry name" value="Adenine nucleotide alpha hydrolases-like"/>
    <property type="match status" value="1"/>
</dbReference>
<dbReference type="PANTHER" id="PTHR45647:SF65">
    <property type="entry name" value="U-BOX DOMAIN-CONTAINING PROTEIN KINASE FAMILY PROTEIN"/>
    <property type="match status" value="1"/>
</dbReference>
<dbReference type="GO" id="GO:0061630">
    <property type="term" value="F:ubiquitin protein ligase activity"/>
    <property type="evidence" value="ECO:0007669"/>
    <property type="project" value="UniProtKB-EC"/>
</dbReference>
<keyword evidence="4" id="KW-0723">Serine/threonine-protein kinase</keyword>
<evidence type="ECO:0000259" key="15">
    <source>
        <dbReference type="PROSITE" id="PS51698"/>
    </source>
</evidence>
<comment type="caution">
    <text evidence="16">The sequence shown here is derived from an EMBL/GenBank/DDBJ whole genome shotgun (WGS) entry which is preliminary data.</text>
</comment>
<dbReference type="Pfam" id="PF00582">
    <property type="entry name" value="Usp"/>
    <property type="match status" value="1"/>
</dbReference>
<feature type="compositionally biased region" description="Low complexity" evidence="13">
    <location>
        <begin position="182"/>
        <end position="204"/>
    </location>
</feature>
<evidence type="ECO:0000256" key="8">
    <source>
        <dbReference type="ARBA" id="ARBA00022786"/>
    </source>
</evidence>
<keyword evidence="8" id="KW-0833">Ubl conjugation pathway</keyword>
<evidence type="ECO:0000256" key="6">
    <source>
        <dbReference type="ARBA" id="ARBA00022741"/>
    </source>
</evidence>
<dbReference type="PROSITE" id="PS00107">
    <property type="entry name" value="PROTEIN_KINASE_ATP"/>
    <property type="match status" value="1"/>
</dbReference>
<proteinExistence type="predicted"/>
<dbReference type="SMART" id="SM00504">
    <property type="entry name" value="Ubox"/>
    <property type="match status" value="1"/>
</dbReference>
<dbReference type="GO" id="GO:0016567">
    <property type="term" value="P:protein ubiquitination"/>
    <property type="evidence" value="ECO:0007669"/>
    <property type="project" value="InterPro"/>
</dbReference>
<feature type="compositionally biased region" description="Polar residues" evidence="13">
    <location>
        <begin position="237"/>
        <end position="247"/>
    </location>
</feature>
<evidence type="ECO:0000313" key="16">
    <source>
        <dbReference type="EMBL" id="GAA0162144.1"/>
    </source>
</evidence>
<evidence type="ECO:0000256" key="12">
    <source>
        <dbReference type="PROSITE-ProRule" id="PRU10141"/>
    </source>
</evidence>
<dbReference type="InterPro" id="IPR051348">
    <property type="entry name" value="U-box_ubiquitin_ligases"/>
</dbReference>
<keyword evidence="9 12" id="KW-0067">ATP-binding</keyword>
<evidence type="ECO:0000256" key="7">
    <source>
        <dbReference type="ARBA" id="ARBA00022777"/>
    </source>
</evidence>
<dbReference type="EMBL" id="BAABME010004376">
    <property type="protein sequence ID" value="GAA0162144.1"/>
    <property type="molecule type" value="Genomic_DNA"/>
</dbReference>
<dbReference type="Pfam" id="PF07714">
    <property type="entry name" value="PK_Tyr_Ser-Thr"/>
    <property type="match status" value="1"/>
</dbReference>
<evidence type="ECO:0000256" key="3">
    <source>
        <dbReference type="ARBA" id="ARBA00004906"/>
    </source>
</evidence>
<feature type="domain" description="Protein kinase" evidence="14">
    <location>
        <begin position="392"/>
        <end position="655"/>
    </location>
</feature>
<reference evidence="16 17" key="1">
    <citation type="submission" date="2024-01" db="EMBL/GenBank/DDBJ databases">
        <title>The complete chloroplast genome sequence of Lithospermum erythrorhizon: insights into the phylogenetic relationship among Boraginaceae species and the maternal lineages of purple gromwells.</title>
        <authorList>
            <person name="Okada T."/>
            <person name="Watanabe K."/>
        </authorList>
    </citation>
    <scope>NUCLEOTIDE SEQUENCE [LARGE SCALE GENOMIC DNA]</scope>
</reference>
<keyword evidence="6 12" id="KW-0547">Nucleotide-binding</keyword>
<keyword evidence="17" id="KW-1185">Reference proteome</keyword>
<evidence type="ECO:0000256" key="2">
    <source>
        <dbReference type="ARBA" id="ARBA00003861"/>
    </source>
</evidence>
<sequence length="750" mass="84841">MEVNGGDSPETTMEAVAVAVKRYEGRGSQRAVRWALENLIMKYDKFVLVHVMPTITSMPTPSGDSIPVDKLDANLVDIYVHDMRTKCEEMLMPFKILSKNRKIETVVLEGDNPALALLEYISHSRIRSLVLGSSSSSFLTRKVNVSEVPSVILKHAPETCDIYVISPQKLITNSLNSLLPSGSSSKELLDSHQQSRLSSLSSESEAPDNCGNSPTSDIRHSDSQTFHHQYSHEDGNTLWTSSQNSGDDVSDLHTEGHSFDINSEIAQLRLEFQRTLALYNDVCEDLVHAQTKAHLLSSEYLEEARKVDAAKKREESLRKLATEERVRHMEAEKEVEMASKLLAKETYERQMAELNALKESIEKHKLVDELFIRDGRYRKYSKDEIESATEFFSEARMIGEGGYGTIYRCNLDHTPVAVKVLHPDGSDKKEEFLKEVEVLSQLRHPHIVLLIGACPDNRCLIYEYMENGNLDDHIFQRDGRAPLPWFSRLRIIVEVACGLAYLHNLKPHPIIHRDLKPGNILLDKNLVSKIGDVGLAKIISEVVPDDVTEYQNSILAGTLPYMDPEYLRTGTVRPKSDLFAFGITILQLLSAHGPNGLILKFEDALKNNRLIDVLDNTVVDWPSAETKELAQIALRCTNLQCRDRPDLETEVMPVLRRLADIADVSAKTKRNRLDAPSHFFCPILLEIMDDPHIASDGFTYDHVAIRTWLDRHDISPVTKQKFQHKMLIPNNNLHSAIQQWRLKGTQNYST</sequence>
<dbReference type="InterPro" id="IPR000719">
    <property type="entry name" value="Prot_kinase_dom"/>
</dbReference>
<dbReference type="InterPro" id="IPR006016">
    <property type="entry name" value="UspA"/>
</dbReference>
<protein>
    <recommendedName>
        <fullName evidence="18">E3 ubiquitin ligase</fullName>
    </recommendedName>
</protein>
<gene>
    <name evidence="16" type="ORF">LIER_18303</name>
</gene>
<dbReference type="Pfam" id="PF04564">
    <property type="entry name" value="U-box"/>
    <property type="match status" value="1"/>
</dbReference>
<feature type="domain" description="U-box" evidence="15">
    <location>
        <begin position="674"/>
        <end position="747"/>
    </location>
</feature>